<dbReference type="InterPro" id="IPR036890">
    <property type="entry name" value="HATPase_C_sf"/>
</dbReference>
<dbReference type="AlphaFoldDB" id="F0RW28"/>
<keyword evidence="2" id="KW-1185">Reference proteome</keyword>
<name>F0RW28_SPHGB</name>
<evidence type="ECO:0000313" key="1">
    <source>
        <dbReference type="EMBL" id="ADY13314.1"/>
    </source>
</evidence>
<proteinExistence type="predicted"/>
<dbReference type="EMBL" id="CP002541">
    <property type="protein sequence ID" value="ADY13314.1"/>
    <property type="molecule type" value="Genomic_DNA"/>
</dbReference>
<dbReference type="STRING" id="158189.SpiBuddy_1489"/>
<dbReference type="Pfam" id="PF13589">
    <property type="entry name" value="HATPase_c_3"/>
    <property type="match status" value="1"/>
</dbReference>
<dbReference type="Proteomes" id="UP000008466">
    <property type="component" value="Chromosome"/>
</dbReference>
<protein>
    <submittedName>
        <fullName evidence="1">ATP-binding region ATPase domain-containing protein</fullName>
    </submittedName>
</protein>
<organism evidence="1 2">
    <name type="scientific">Sphaerochaeta globosa (strain ATCC BAA-1886 / DSM 22777 / Buddy)</name>
    <name type="common">Spirochaeta sp. (strain Buddy)</name>
    <dbReference type="NCBI Taxonomy" id="158189"/>
    <lineage>
        <taxon>Bacteria</taxon>
        <taxon>Pseudomonadati</taxon>
        <taxon>Spirochaetota</taxon>
        <taxon>Spirochaetia</taxon>
        <taxon>Spirochaetales</taxon>
        <taxon>Sphaerochaetaceae</taxon>
        <taxon>Sphaerochaeta</taxon>
    </lineage>
</organism>
<keyword evidence="1" id="KW-0547">Nucleotide-binding</keyword>
<reference evidence="2" key="1">
    <citation type="submission" date="2011-02" db="EMBL/GenBank/DDBJ databases">
        <title>Complete sequence of Spirochaeta sp. Buddy.</title>
        <authorList>
            <person name="Lucas S."/>
            <person name="Copeland A."/>
            <person name="Lapidus A."/>
            <person name="Cheng J.-F."/>
            <person name="Goodwin L."/>
            <person name="Pitluck S."/>
            <person name="Zeytun A."/>
            <person name="Detter J.C."/>
            <person name="Han C."/>
            <person name="Tapia R."/>
            <person name="Land M."/>
            <person name="Hauser L."/>
            <person name="Kyrpides N."/>
            <person name="Ivanova N."/>
            <person name="Mikhailova N."/>
            <person name="Pagani I."/>
            <person name="Ritalahti K.M."/>
            <person name="Loeffler F.E."/>
            <person name="Woyke T."/>
        </authorList>
    </citation>
    <scope>NUCLEOTIDE SEQUENCE [LARGE SCALE GENOMIC DNA]</scope>
    <source>
        <strain evidence="2">ATCC BAA-1886 / DSM 22777 / Buddy</strain>
    </source>
</reference>
<dbReference type="SUPFAM" id="SSF55874">
    <property type="entry name" value="ATPase domain of HSP90 chaperone/DNA topoisomerase II/histidine kinase"/>
    <property type="match status" value="1"/>
</dbReference>
<dbReference type="KEGG" id="sbu:SpiBuddy_1489"/>
<dbReference type="Gene3D" id="3.30.565.10">
    <property type="entry name" value="Histidine kinase-like ATPase, C-terminal domain"/>
    <property type="match status" value="1"/>
</dbReference>
<gene>
    <name evidence="1" type="ordered locus">SpiBuddy_1489</name>
</gene>
<accession>F0RW28</accession>
<evidence type="ECO:0000313" key="2">
    <source>
        <dbReference type="Proteomes" id="UP000008466"/>
    </source>
</evidence>
<dbReference type="HOGENOM" id="CLU_037205_0_0_12"/>
<sequence>MIIDHARFEEVEIAPRAIDIMNATRSMGYTTESAIADIIDNSISANAKKISIYFPPSADIIKIIDDGDGMSSDELKNAMRYGCDLNYKREDSDLGRFGLGLKTASFSQCEVLTVISKKNGRTNSLRWDPTYIEKNGCGWIALSLQPEEIFKYSLDTKFDAQHSGTIVIWENLSLMLAGESDYSSALSLKMESVRNHIRLVFHRFLSGEDGLSKIEISFNDKVIQPIDPFLKSKSMQISDVQKILVPELGGNEVSVSIKRYLLPSVSKLSKTELNMLCGDSTLARTQGFYVYRNKRLLVWGTWFRLALKTNTSKLSRIQIDIPSSLDKLWSLDVKKSTAKPPEIIRKNLKSLIHYSQNTSKNTFIAKSKLELHSKINHFWERTISSDESINYQINKAHPLILEFSDKLSNDQRKVFERLLFDLEQFIPINQMFLDMEDEKTIGFASDEMECSIRQEIGEILDRDHSKTIIQILKTVEPFARYPELVEEILNQRGIL</sequence>
<dbReference type="GO" id="GO:0005524">
    <property type="term" value="F:ATP binding"/>
    <property type="evidence" value="ECO:0007669"/>
    <property type="project" value="UniProtKB-KW"/>
</dbReference>
<dbReference type="eggNOG" id="COG0323">
    <property type="taxonomic scope" value="Bacteria"/>
</dbReference>
<keyword evidence="1" id="KW-0067">ATP-binding</keyword>